<evidence type="ECO:0000313" key="11">
    <source>
        <dbReference type="EMBL" id="SAL95643.1"/>
    </source>
</evidence>
<feature type="domain" description="O-GlcNAc transferase C-terminal" evidence="10">
    <location>
        <begin position="1172"/>
        <end position="1381"/>
    </location>
</feature>
<dbReference type="InParanoid" id="A0A163IVR7"/>
<dbReference type="FunFam" id="3.40.50.2000:FF:000110">
    <property type="entry name" value="UDP-N-acetylglucosaminyltransferase protein"/>
    <property type="match status" value="1"/>
</dbReference>
<reference evidence="11" key="1">
    <citation type="submission" date="2016-04" db="EMBL/GenBank/DDBJ databases">
        <authorList>
            <person name="Evans L.H."/>
            <person name="Alamgir A."/>
            <person name="Owens N."/>
            <person name="Weber N.D."/>
            <person name="Virtaneva K."/>
            <person name="Barbian K."/>
            <person name="Babar A."/>
            <person name="Rosenke K."/>
        </authorList>
    </citation>
    <scope>NUCLEOTIDE SEQUENCE [LARGE SCALE GENOMIC DNA]</scope>
    <source>
        <strain evidence="11">CBS 101.48</strain>
    </source>
</reference>
<evidence type="ECO:0000256" key="1">
    <source>
        <dbReference type="ARBA" id="ARBA00004922"/>
    </source>
</evidence>
<dbReference type="SUPFAM" id="SSF48452">
    <property type="entry name" value="TPR-like"/>
    <property type="match status" value="2"/>
</dbReference>
<evidence type="ECO:0000256" key="7">
    <source>
        <dbReference type="ARBA" id="ARBA00022803"/>
    </source>
</evidence>
<dbReference type="PROSITE" id="PS50005">
    <property type="entry name" value="TPR"/>
    <property type="match status" value="3"/>
</dbReference>
<feature type="repeat" description="TPR" evidence="8">
    <location>
        <begin position="651"/>
        <end position="684"/>
    </location>
</feature>
<feature type="repeat" description="TPR" evidence="8">
    <location>
        <begin position="252"/>
        <end position="285"/>
    </location>
</feature>
<keyword evidence="7 8" id="KW-0802">TPR repeat</keyword>
<evidence type="ECO:0000259" key="10">
    <source>
        <dbReference type="Pfam" id="PF13844"/>
    </source>
</evidence>
<accession>A0A163IVR7</accession>
<gene>
    <name evidence="11" type="primary">ABSGL_00984.1 scaffold 1128</name>
</gene>
<dbReference type="EC" id="2.4.1.255" evidence="3"/>
<dbReference type="PANTHER" id="PTHR44998">
    <property type="match status" value="1"/>
</dbReference>
<feature type="domain" description="O-GlcNAc transferase C-terminal" evidence="10">
    <location>
        <begin position="883"/>
        <end position="1070"/>
    </location>
</feature>
<name>A0A163IVR7_ABSGL</name>
<feature type="compositionally biased region" description="Polar residues" evidence="9">
    <location>
        <begin position="101"/>
        <end position="125"/>
    </location>
</feature>
<organism evidence="11">
    <name type="scientific">Absidia glauca</name>
    <name type="common">Pin mould</name>
    <dbReference type="NCBI Taxonomy" id="4829"/>
    <lineage>
        <taxon>Eukaryota</taxon>
        <taxon>Fungi</taxon>
        <taxon>Fungi incertae sedis</taxon>
        <taxon>Mucoromycota</taxon>
        <taxon>Mucoromycotina</taxon>
        <taxon>Mucoromycetes</taxon>
        <taxon>Mucorales</taxon>
        <taxon>Cunninghamellaceae</taxon>
        <taxon>Absidia</taxon>
    </lineage>
</organism>
<dbReference type="Gene3D" id="3.40.50.2000">
    <property type="entry name" value="Glycogen Phosphorylase B"/>
    <property type="match status" value="1"/>
</dbReference>
<feature type="region of interest" description="Disordered" evidence="9">
    <location>
        <begin position="474"/>
        <end position="493"/>
    </location>
</feature>
<protein>
    <recommendedName>
        <fullName evidence="3">protein O-GlcNAc transferase</fullName>
        <ecNumber evidence="3">2.4.1.255</ecNumber>
    </recommendedName>
</protein>
<evidence type="ECO:0000256" key="2">
    <source>
        <dbReference type="ARBA" id="ARBA00005386"/>
    </source>
</evidence>
<dbReference type="GO" id="GO:0006493">
    <property type="term" value="P:protein O-linked glycosylation"/>
    <property type="evidence" value="ECO:0007669"/>
    <property type="project" value="TreeGrafter"/>
</dbReference>
<evidence type="ECO:0000256" key="6">
    <source>
        <dbReference type="ARBA" id="ARBA00022737"/>
    </source>
</evidence>
<dbReference type="InterPro" id="IPR029489">
    <property type="entry name" value="OGT/SEC/SPY_C"/>
</dbReference>
<dbReference type="Gene3D" id="1.25.40.10">
    <property type="entry name" value="Tetratricopeptide repeat domain"/>
    <property type="match status" value="3"/>
</dbReference>
<dbReference type="InterPro" id="IPR011990">
    <property type="entry name" value="TPR-like_helical_dom_sf"/>
</dbReference>
<dbReference type="PROSITE" id="PS50293">
    <property type="entry name" value="TPR_REGION"/>
    <property type="match status" value="1"/>
</dbReference>
<evidence type="ECO:0000313" key="12">
    <source>
        <dbReference type="Proteomes" id="UP000078561"/>
    </source>
</evidence>
<keyword evidence="4" id="KW-0328">Glycosyltransferase</keyword>
<feature type="region of interest" description="Disordered" evidence="9">
    <location>
        <begin position="82"/>
        <end position="125"/>
    </location>
</feature>
<evidence type="ECO:0000256" key="3">
    <source>
        <dbReference type="ARBA" id="ARBA00011970"/>
    </source>
</evidence>
<keyword evidence="12" id="KW-1185">Reference proteome</keyword>
<evidence type="ECO:0000256" key="8">
    <source>
        <dbReference type="PROSITE-ProRule" id="PRU00339"/>
    </source>
</evidence>
<keyword evidence="5" id="KW-0808">Transferase</keyword>
<feature type="repeat" description="TPR" evidence="8">
    <location>
        <begin position="617"/>
        <end position="650"/>
    </location>
</feature>
<keyword evidence="6" id="KW-0677">Repeat</keyword>
<dbReference type="InterPro" id="IPR019734">
    <property type="entry name" value="TPR_rpt"/>
</dbReference>
<dbReference type="Pfam" id="PF13181">
    <property type="entry name" value="TPR_8"/>
    <property type="match status" value="2"/>
</dbReference>
<evidence type="ECO:0000256" key="4">
    <source>
        <dbReference type="ARBA" id="ARBA00022676"/>
    </source>
</evidence>
<dbReference type="Proteomes" id="UP000078561">
    <property type="component" value="Unassembled WGS sequence"/>
</dbReference>
<dbReference type="Pfam" id="PF13844">
    <property type="entry name" value="Glyco_transf_41"/>
    <property type="match status" value="2"/>
</dbReference>
<sequence length="1424" mass="158904">MTIPQQQQPLLLQQQYNTGGHPEHTSMDQQQSTPHLPLSAFIPSVILPPPSPTLSSYNYGQANDWVNNYYDPKRFEQVACRAAGQHTKRKGQGDQTKPHSPDTSGSFGQPSQSLNTHHQHQSTTLPAQQALESTQVPQDYSTSQGKKSLSLTVPDLTQCVPIQVVAQRHPTIPQQTQWTIELRDSLLQYAHTLYSTTPSSPLLLSLLHSIHDAYPSHLPTILLLACVYYSHQDYVSSLQYNQLILKFDPQYVEAMSNIGTTLRILGRTSEAEKWWYQAVRLRPGYWDAVENLVGVLCSTPSSASTSMDNAVSTSLSQESHVAALVSRFGEALKVCNFVENHFYKPSKPSSLTDDGGISAPKRLPATQLPRLQNLFYAKGNLRSALGDLAGARLEYEKGLQLVFGGSSLVSIIHLLALVCGSPVAAAASRSGKILDASSLPLVLLQPDQISHIMQLMYPHTTGILPGLVSSNINSTSRKQRPVSSASTPAEKPSNGIQLLVSSSILQQTMQTTSTILLNLAKLLQDQMNSPKSGSTTTSNMPTLAILLPLYYLSLALNPSPSTANNLGIILSNLSGTVCSNSVQLTNAAMSSSPPPLTGTMRAMQYYMYGLRLDAQHPHLYTNLGSLLKDMGHLQEAICMYEKAVQFNPKFDVALANLGNAIKDQGRVQESVQFYRRAVDANPDFVDAICGLVNSLGGICDWRGRGTLDSGVEPTVNEDGVFIPAGAQLQRQRFGWIDKLVGIVDKQLVEGSNWGQGVLRSSSLPTNKTTVGEHLTQLLAVFTCASTMIDEDDKSIITATTSDKIKDWTHRLEQWTVGRSQATKNEGGWLIRLLERLMRRMQRHWYLQHFGGAIETTYSQANIVADQQTTQYYLRPQIPSCLSSPPVPTVLPFHTFTYPLSARQIRLISHRNALRISHSTLTSSWVAPHVYPPPPPPAPRLKIGYVSSDFNNHPLAHLMQSVFGFHDRRHYDIYCYATTPSDSTCYRQKIQSETEHFLDVSQWSNQQVVEQILADGIHLLVNLNGYTKGARNEIFAARPCPIQCSFMGFAGTLGGGWVDYFIADPVVCPPSTVSGEVYRQRLQQNQRGALMDGIEDNVKSDFEGDLDPEEPTDDFVYTEKFIYMPHSYFVNDHKQGFQEEGDTTTTIMTDDDCSDKATADQSWAQEEDRRWTMRHKVFPDLADDTVIFANFNQLYKLEPSTFRLWLRILERVPNAVLWLLRFPPAGEQHLKAYAMQWAGDNVAKRLLFTDVAPKHVHIHRGRVADVFLDTPECNAHTTAADILWSGTPIVTYPKYQHKMCSRVGASIAYATGFGDQMVVDSEHGYEERAVQWAKGLSYVYHGGASQRRRRKGKGDLMELRKKLFLTREQSRLFDTKRWTRNLEQGYKEAWRRWVTGEEMEDLAPSAMHRSGCIWISDPDDGPSTR</sequence>
<comment type="similarity">
    <text evidence="2">Belongs to the glycosyltransferase 41 family. O-GlcNAc transferase subfamily.</text>
</comment>
<dbReference type="EMBL" id="LT550437">
    <property type="protein sequence ID" value="SAL95643.1"/>
    <property type="molecule type" value="Genomic_DNA"/>
</dbReference>
<evidence type="ECO:0000256" key="5">
    <source>
        <dbReference type="ARBA" id="ARBA00022679"/>
    </source>
</evidence>
<dbReference type="Pfam" id="PF13374">
    <property type="entry name" value="TPR_10"/>
    <property type="match status" value="1"/>
</dbReference>
<comment type="pathway">
    <text evidence="1">Protein modification; protein glycosylation.</text>
</comment>
<dbReference type="SMART" id="SM00028">
    <property type="entry name" value="TPR"/>
    <property type="match status" value="4"/>
</dbReference>
<dbReference type="OMA" id="GFRDRWH"/>
<feature type="compositionally biased region" description="Polar residues" evidence="9">
    <location>
        <begin position="474"/>
        <end position="487"/>
    </location>
</feature>
<dbReference type="PANTHER" id="PTHR44998:SF1">
    <property type="entry name" value="UDP-N-ACETYLGLUCOSAMINE--PEPTIDE N-ACETYLGLUCOSAMINYLTRANSFERASE 110 KDA SUBUNIT"/>
    <property type="match status" value="1"/>
</dbReference>
<evidence type="ECO:0000256" key="9">
    <source>
        <dbReference type="SAM" id="MobiDB-lite"/>
    </source>
</evidence>
<dbReference type="STRING" id="4829.A0A163IVR7"/>
<dbReference type="GO" id="GO:0097363">
    <property type="term" value="F:protein O-acetylglucosaminyltransferase activity"/>
    <property type="evidence" value="ECO:0007669"/>
    <property type="project" value="UniProtKB-EC"/>
</dbReference>
<proteinExistence type="inferred from homology"/>
<dbReference type="OrthoDB" id="421121at2759"/>
<dbReference type="Gene3D" id="3.40.50.11380">
    <property type="match status" value="1"/>
</dbReference>